<dbReference type="EMBL" id="JAUOTP010000003">
    <property type="protein sequence ID" value="MDO6414298.1"/>
    <property type="molecule type" value="Genomic_DNA"/>
</dbReference>
<protein>
    <submittedName>
        <fullName evidence="1">Uncharacterized protein</fullName>
    </submittedName>
</protein>
<evidence type="ECO:0000313" key="1">
    <source>
        <dbReference type="EMBL" id="MDO6414298.1"/>
    </source>
</evidence>
<reference evidence="1" key="1">
    <citation type="submission" date="2023-07" db="EMBL/GenBank/DDBJ databases">
        <authorList>
            <person name="Kim M."/>
        </authorList>
    </citation>
    <scope>NUCLEOTIDE SEQUENCE</scope>
    <source>
        <strain evidence="1">BIUV-7</strain>
    </source>
</reference>
<name>A0ABT8Y8W8_9SPHN</name>
<sequence>MADNQDREYFARRAAECPEKARIAVNPAIGKIHRQMTEAYERRSEGEALKAVRRA</sequence>
<comment type="caution">
    <text evidence="1">The sequence shown here is derived from an EMBL/GenBank/DDBJ whole genome shotgun (WGS) entry which is preliminary data.</text>
</comment>
<organism evidence="1 2">
    <name type="scientific">Sphingomonas natans</name>
    <dbReference type="NCBI Taxonomy" id="3063330"/>
    <lineage>
        <taxon>Bacteria</taxon>
        <taxon>Pseudomonadati</taxon>
        <taxon>Pseudomonadota</taxon>
        <taxon>Alphaproteobacteria</taxon>
        <taxon>Sphingomonadales</taxon>
        <taxon>Sphingomonadaceae</taxon>
        <taxon>Sphingomonas</taxon>
    </lineage>
</organism>
<evidence type="ECO:0000313" key="2">
    <source>
        <dbReference type="Proteomes" id="UP001169764"/>
    </source>
</evidence>
<dbReference type="Proteomes" id="UP001169764">
    <property type="component" value="Unassembled WGS sequence"/>
</dbReference>
<keyword evidence="2" id="KW-1185">Reference proteome</keyword>
<accession>A0ABT8Y8W8</accession>
<dbReference type="RefSeq" id="WP_303541372.1">
    <property type="nucleotide sequence ID" value="NZ_JAUOTP010000003.1"/>
</dbReference>
<proteinExistence type="predicted"/>
<gene>
    <name evidence="1" type="ORF">Q4F19_07880</name>
</gene>